<dbReference type="InterPro" id="IPR000014">
    <property type="entry name" value="PAS"/>
</dbReference>
<dbReference type="InterPro" id="IPR036890">
    <property type="entry name" value="HATPase_C_sf"/>
</dbReference>
<reference evidence="8 9" key="1">
    <citation type="submission" date="2018-05" db="EMBL/GenBank/DDBJ databases">
        <title>Genomic Encyclopedia of Type Strains, Phase IV (KMG-IV): sequencing the most valuable type-strain genomes for metagenomic binning, comparative biology and taxonomic classification.</title>
        <authorList>
            <person name="Goeker M."/>
        </authorList>
    </citation>
    <scope>NUCLEOTIDE SEQUENCE [LARGE SCALE GENOMIC DNA]</scope>
    <source>
        <strain evidence="8 9">DSM 103371</strain>
    </source>
</reference>
<evidence type="ECO:0000256" key="3">
    <source>
        <dbReference type="ARBA" id="ARBA00022679"/>
    </source>
</evidence>
<dbReference type="RefSeq" id="WP_109758234.1">
    <property type="nucleotide sequence ID" value="NZ_CP034588.1"/>
</dbReference>
<dbReference type="CDD" id="cd00082">
    <property type="entry name" value="HisKA"/>
    <property type="match status" value="1"/>
</dbReference>
<keyword evidence="9" id="KW-1185">Reference proteome</keyword>
<dbReference type="Pfam" id="PF00989">
    <property type="entry name" value="PAS"/>
    <property type="match status" value="1"/>
</dbReference>
<dbReference type="SMART" id="SM00387">
    <property type="entry name" value="HATPase_c"/>
    <property type="match status" value="1"/>
</dbReference>
<evidence type="ECO:0000256" key="2">
    <source>
        <dbReference type="ARBA" id="ARBA00012438"/>
    </source>
</evidence>
<evidence type="ECO:0000256" key="4">
    <source>
        <dbReference type="ARBA" id="ARBA00022777"/>
    </source>
</evidence>
<dbReference type="SUPFAM" id="SSF47384">
    <property type="entry name" value="Homodimeric domain of signal transducing histidine kinase"/>
    <property type="match status" value="1"/>
</dbReference>
<dbReference type="GO" id="GO:0007234">
    <property type="term" value="P:osmosensory signaling via phosphorelay pathway"/>
    <property type="evidence" value="ECO:0007669"/>
    <property type="project" value="TreeGrafter"/>
</dbReference>
<dbReference type="Gene3D" id="3.30.450.20">
    <property type="entry name" value="PAS domain"/>
    <property type="match status" value="1"/>
</dbReference>
<dbReference type="SUPFAM" id="SSF55874">
    <property type="entry name" value="ATPase domain of HSP90 chaperone/DNA topoisomerase II/histidine kinase"/>
    <property type="match status" value="1"/>
</dbReference>
<evidence type="ECO:0000313" key="9">
    <source>
        <dbReference type="Proteomes" id="UP000245390"/>
    </source>
</evidence>
<dbReference type="InterPro" id="IPR003661">
    <property type="entry name" value="HisK_dim/P_dom"/>
</dbReference>
<dbReference type="GO" id="GO:0030295">
    <property type="term" value="F:protein kinase activator activity"/>
    <property type="evidence" value="ECO:0007669"/>
    <property type="project" value="TreeGrafter"/>
</dbReference>
<dbReference type="CDD" id="cd16917">
    <property type="entry name" value="HATPase_UhpB-NarQ-NarX-like"/>
    <property type="match status" value="1"/>
</dbReference>
<dbReference type="InterPro" id="IPR050351">
    <property type="entry name" value="BphY/WalK/GraS-like"/>
</dbReference>
<name>A0A316G9J5_9RHOB</name>
<proteinExistence type="predicted"/>
<dbReference type="KEGG" id="salo:EF888_12735"/>
<evidence type="ECO:0000256" key="1">
    <source>
        <dbReference type="ARBA" id="ARBA00000085"/>
    </source>
</evidence>
<evidence type="ECO:0000256" key="5">
    <source>
        <dbReference type="ARBA" id="ARBA00023136"/>
    </source>
</evidence>
<dbReference type="PANTHER" id="PTHR42878:SF14">
    <property type="entry name" value="OSMOLARITY TWO-COMPONENT SYSTEM PROTEIN SSK1"/>
    <property type="match status" value="1"/>
</dbReference>
<evidence type="ECO:0000259" key="6">
    <source>
        <dbReference type="PROSITE" id="PS50109"/>
    </source>
</evidence>
<dbReference type="PROSITE" id="PS50112">
    <property type="entry name" value="PAS"/>
    <property type="match status" value="1"/>
</dbReference>
<dbReference type="Proteomes" id="UP000245390">
    <property type="component" value="Unassembled WGS sequence"/>
</dbReference>
<keyword evidence="5" id="KW-0472">Membrane</keyword>
<dbReference type="InterPro" id="IPR035965">
    <property type="entry name" value="PAS-like_dom_sf"/>
</dbReference>
<dbReference type="CDD" id="cd00130">
    <property type="entry name" value="PAS"/>
    <property type="match status" value="1"/>
</dbReference>
<keyword evidence="3" id="KW-0808">Transferase</keyword>
<comment type="caution">
    <text evidence="8">The sequence shown here is derived from an EMBL/GenBank/DDBJ whole genome shotgun (WGS) entry which is preliminary data.</text>
</comment>
<keyword evidence="4" id="KW-0418">Kinase</keyword>
<dbReference type="InterPro" id="IPR005467">
    <property type="entry name" value="His_kinase_dom"/>
</dbReference>
<feature type="domain" description="PAS" evidence="7">
    <location>
        <begin position="21"/>
        <end position="47"/>
    </location>
</feature>
<evidence type="ECO:0000259" key="7">
    <source>
        <dbReference type="PROSITE" id="PS50112"/>
    </source>
</evidence>
<accession>A0A316G9J5</accession>
<feature type="domain" description="Histidine kinase" evidence="6">
    <location>
        <begin position="106"/>
        <end position="302"/>
    </location>
</feature>
<dbReference type="EMBL" id="QGGV01000002">
    <property type="protein sequence ID" value="PWK57639.1"/>
    <property type="molecule type" value="Genomic_DNA"/>
</dbReference>
<dbReference type="GO" id="GO:0006355">
    <property type="term" value="P:regulation of DNA-templated transcription"/>
    <property type="evidence" value="ECO:0007669"/>
    <property type="project" value="InterPro"/>
</dbReference>
<dbReference type="GO" id="GO:0000156">
    <property type="term" value="F:phosphorelay response regulator activity"/>
    <property type="evidence" value="ECO:0007669"/>
    <property type="project" value="TreeGrafter"/>
</dbReference>
<dbReference type="OrthoDB" id="7810511at2"/>
<dbReference type="InterPro" id="IPR036097">
    <property type="entry name" value="HisK_dim/P_sf"/>
</dbReference>
<evidence type="ECO:0000313" key="8">
    <source>
        <dbReference type="EMBL" id="PWK57639.1"/>
    </source>
</evidence>
<dbReference type="InterPro" id="IPR013767">
    <property type="entry name" value="PAS_fold"/>
</dbReference>
<dbReference type="InterPro" id="IPR003594">
    <property type="entry name" value="HATPase_dom"/>
</dbReference>
<dbReference type="GO" id="GO:0000155">
    <property type="term" value="F:phosphorelay sensor kinase activity"/>
    <property type="evidence" value="ECO:0007669"/>
    <property type="project" value="InterPro"/>
</dbReference>
<dbReference type="Pfam" id="PF02518">
    <property type="entry name" value="HATPase_c"/>
    <property type="match status" value="1"/>
</dbReference>
<dbReference type="EC" id="2.7.13.3" evidence="2"/>
<gene>
    <name evidence="8" type="ORF">C8D95_102285</name>
</gene>
<comment type="catalytic activity">
    <reaction evidence="1">
        <text>ATP + protein L-histidine = ADP + protein N-phospho-L-histidine.</text>
        <dbReference type="EC" id="2.7.13.3"/>
    </reaction>
</comment>
<dbReference type="PROSITE" id="PS50109">
    <property type="entry name" value="HIS_KIN"/>
    <property type="match status" value="1"/>
</dbReference>
<dbReference type="AlphaFoldDB" id="A0A316G9J5"/>
<dbReference type="Gene3D" id="1.10.287.130">
    <property type="match status" value="1"/>
</dbReference>
<protein>
    <recommendedName>
        <fullName evidence="2">histidine kinase</fullName>
        <ecNumber evidence="2">2.7.13.3</ecNumber>
    </recommendedName>
</protein>
<dbReference type="PANTHER" id="PTHR42878">
    <property type="entry name" value="TWO-COMPONENT HISTIDINE KINASE"/>
    <property type="match status" value="1"/>
</dbReference>
<dbReference type="SUPFAM" id="SSF55785">
    <property type="entry name" value="PYP-like sensor domain (PAS domain)"/>
    <property type="match status" value="1"/>
</dbReference>
<sequence>MTGFEWLDGVEAPVFVLMPADARARIVFWNRTTERLTGLGRAEVLGRRVDDVLGTAALRLPPPGGSGAAPGTLGAVSLWPVPGRDALVVTLPPAAQDQERELFLGMAAHDLRTPLRNIIHLCEDAHDDPETAGRIVGIATRAQELLADVLAAVQASTVANVPTTLVELGQLCRVIFAMLDPEGRHDLSAGEATLDVERPVLQIVLRNLVDNAIRHGGAARLSLRIWAEQRSGGQIAIGVSDDGRGFEDPAKAFLSGGEMRHDSGFGLVGLRRLIRARGGTLLVARPENGSGSVVTVTLPGAVLAGEGAVARAS</sequence>
<organism evidence="8 9">
    <name type="scientific">Silicimonas algicola</name>
    <dbReference type="NCBI Taxonomy" id="1826607"/>
    <lineage>
        <taxon>Bacteria</taxon>
        <taxon>Pseudomonadati</taxon>
        <taxon>Pseudomonadota</taxon>
        <taxon>Alphaproteobacteria</taxon>
        <taxon>Rhodobacterales</taxon>
        <taxon>Paracoccaceae</taxon>
    </lineage>
</organism>
<dbReference type="Gene3D" id="3.30.565.10">
    <property type="entry name" value="Histidine kinase-like ATPase, C-terminal domain"/>
    <property type="match status" value="1"/>
</dbReference>
<dbReference type="GO" id="GO:0016020">
    <property type="term" value="C:membrane"/>
    <property type="evidence" value="ECO:0007669"/>
    <property type="project" value="UniProtKB-SubCell"/>
</dbReference>